<dbReference type="EMBL" id="BMKR01000087">
    <property type="protein sequence ID" value="GGG15218.1"/>
    <property type="molecule type" value="Genomic_DNA"/>
</dbReference>
<reference evidence="1" key="2">
    <citation type="submission" date="2020-09" db="EMBL/GenBank/DDBJ databases">
        <authorList>
            <person name="Sun Q."/>
            <person name="Zhou Y."/>
        </authorList>
    </citation>
    <scope>NUCLEOTIDE SEQUENCE</scope>
    <source>
        <strain evidence="1">CGMCC 1.16134</strain>
    </source>
</reference>
<proteinExistence type="predicted"/>
<dbReference type="Proteomes" id="UP000637643">
    <property type="component" value="Unassembled WGS sequence"/>
</dbReference>
<dbReference type="AlphaFoldDB" id="A0A917FZG2"/>
<protein>
    <submittedName>
        <fullName evidence="1">Uncharacterized protein</fullName>
    </submittedName>
</protein>
<reference evidence="1" key="1">
    <citation type="journal article" date="2014" name="Int. J. Syst. Evol. Microbiol.">
        <title>Complete genome sequence of Corynebacterium casei LMG S-19264T (=DSM 44701T), isolated from a smear-ripened cheese.</title>
        <authorList>
            <consortium name="US DOE Joint Genome Institute (JGI-PGF)"/>
            <person name="Walter F."/>
            <person name="Albersmeier A."/>
            <person name="Kalinowski J."/>
            <person name="Ruckert C."/>
        </authorList>
    </citation>
    <scope>NUCLEOTIDE SEQUENCE</scope>
    <source>
        <strain evidence="1">CGMCC 1.16134</strain>
    </source>
</reference>
<evidence type="ECO:0000313" key="1">
    <source>
        <dbReference type="EMBL" id="GGG15218.1"/>
    </source>
</evidence>
<accession>A0A917FZG2</accession>
<gene>
    <name evidence="1" type="ORF">GCM10010912_69540</name>
</gene>
<keyword evidence="2" id="KW-1185">Reference proteome</keyword>
<evidence type="ECO:0000313" key="2">
    <source>
        <dbReference type="Proteomes" id="UP000637643"/>
    </source>
</evidence>
<comment type="caution">
    <text evidence="1">The sequence shown here is derived from an EMBL/GenBank/DDBJ whole genome shotgun (WGS) entry which is preliminary data.</text>
</comment>
<name>A0A917FZG2_9BACL</name>
<organism evidence="1 2">
    <name type="scientific">Paenibacillus albidus</name>
    <dbReference type="NCBI Taxonomy" id="2041023"/>
    <lineage>
        <taxon>Bacteria</taxon>
        <taxon>Bacillati</taxon>
        <taxon>Bacillota</taxon>
        <taxon>Bacilli</taxon>
        <taxon>Bacillales</taxon>
        <taxon>Paenibacillaceae</taxon>
        <taxon>Paenibacillus</taxon>
    </lineage>
</organism>
<sequence>MWATRTLERRAVGGIHYGWRRSLDIWRNSGIGGGVTYDFLRDAQRSTHSNMQVRFMIKNQVFTICGCGIMIRVSVGF</sequence>